<proteinExistence type="inferred from homology"/>
<comment type="subunit">
    <text evidence="11">Component of the NDC80 complex, which is composed of ndc80, cdca1, spbc24 and spbc25. The NDC80 complex interacts with mis12 and zwint.</text>
</comment>
<evidence type="ECO:0000256" key="7">
    <source>
        <dbReference type="ARBA" id="ARBA00023054"/>
    </source>
</evidence>
<sequence length="237" mass="27730">MASITDPDITVKFASAMEERHNNRLKTFGEILDTTTTLCQSHIVFMKSALDTCLKKCKEDEILFKSDQSFKTDLERKNDLLKEKRRVISDVMAENEQKEMQKDEIIRKIERRKEEQTRRKQLVESQNKTNKERLKNLQKAKLMFQEFLRLEIRTICGTTQQVKGEKLQFVFRNINPAHEDSAFVVTMGLKDDGSYQIVSSDPVLECLPVLERRLQETNNLPAFLANVRKEFISQVNR</sequence>
<evidence type="ECO:0000256" key="5">
    <source>
        <dbReference type="ARBA" id="ARBA00022618"/>
    </source>
</evidence>
<protein>
    <recommendedName>
        <fullName evidence="3 12">Kinetochore protein SPC25</fullName>
    </recommendedName>
</protein>
<dbReference type="GO" id="GO:0007059">
    <property type="term" value="P:chromosome segregation"/>
    <property type="evidence" value="ECO:0007669"/>
    <property type="project" value="InterPro"/>
</dbReference>
<dbReference type="InterPro" id="IPR045143">
    <property type="entry name" value="Spc25"/>
</dbReference>
<evidence type="ECO:0000256" key="10">
    <source>
        <dbReference type="ARBA" id="ARBA00045419"/>
    </source>
</evidence>
<keyword evidence="7 13" id="KW-0175">Coiled coil</keyword>
<evidence type="ECO:0000256" key="2">
    <source>
        <dbReference type="ARBA" id="ARBA00006379"/>
    </source>
</evidence>
<dbReference type="KEGG" id="bspl:114847413"/>
<evidence type="ECO:0000256" key="6">
    <source>
        <dbReference type="ARBA" id="ARBA00022776"/>
    </source>
</evidence>
<dbReference type="InterPro" id="IPR013255">
    <property type="entry name" value="Spc25_C"/>
</dbReference>
<dbReference type="GeneID" id="114847413"/>
<comment type="subcellular location">
    <subcellularLocation>
        <location evidence="1">Chromosome</location>
        <location evidence="1">Centromere</location>
    </subcellularLocation>
    <subcellularLocation>
        <location evidence="12">Nucleus</location>
    </subcellularLocation>
    <subcellularLocation>
        <location evidence="12">Chromosome</location>
        <location evidence="12">Centromere</location>
        <location evidence="12">Kinetochore</location>
    </subcellularLocation>
</comment>
<feature type="domain" description="Chromosome segregation protein Spc25 C-terminal" evidence="14">
    <location>
        <begin position="162"/>
        <end position="231"/>
    </location>
</feature>
<dbReference type="RefSeq" id="XP_028992944.1">
    <property type="nucleotide sequence ID" value="XM_029137111.3"/>
</dbReference>
<evidence type="ECO:0000256" key="8">
    <source>
        <dbReference type="ARBA" id="ARBA00023306"/>
    </source>
</evidence>
<dbReference type="CDD" id="cd23784">
    <property type="entry name" value="RWD_Spc25"/>
    <property type="match status" value="1"/>
</dbReference>
<dbReference type="Pfam" id="PF08234">
    <property type="entry name" value="Spindle_Spc25"/>
    <property type="match status" value="1"/>
</dbReference>
<reference evidence="16 17" key="1">
    <citation type="submission" date="2025-04" db="UniProtKB">
        <authorList>
            <consortium name="RefSeq"/>
        </authorList>
    </citation>
    <scope>IDENTIFICATION</scope>
</reference>
<dbReference type="PANTHER" id="PTHR14281:SF0">
    <property type="entry name" value="KINETOCHORE PROTEIN SPC25"/>
    <property type="match status" value="1"/>
</dbReference>
<evidence type="ECO:0000256" key="12">
    <source>
        <dbReference type="RuleBase" id="RU367150"/>
    </source>
</evidence>
<name>A0A6P7LH12_BETSP</name>
<evidence type="ECO:0000256" key="3">
    <source>
        <dbReference type="ARBA" id="ARBA00013692"/>
    </source>
</evidence>
<organism evidence="15 16">
    <name type="scientific">Betta splendens</name>
    <name type="common">Siamese fighting fish</name>
    <dbReference type="NCBI Taxonomy" id="158456"/>
    <lineage>
        <taxon>Eukaryota</taxon>
        <taxon>Metazoa</taxon>
        <taxon>Chordata</taxon>
        <taxon>Craniata</taxon>
        <taxon>Vertebrata</taxon>
        <taxon>Euteleostomi</taxon>
        <taxon>Actinopterygii</taxon>
        <taxon>Neopterygii</taxon>
        <taxon>Teleostei</taxon>
        <taxon>Neoteleostei</taxon>
        <taxon>Acanthomorphata</taxon>
        <taxon>Anabantaria</taxon>
        <taxon>Anabantiformes</taxon>
        <taxon>Anabantoidei</taxon>
        <taxon>Osphronemidae</taxon>
        <taxon>Betta</taxon>
    </lineage>
</organism>
<evidence type="ECO:0000256" key="9">
    <source>
        <dbReference type="ARBA" id="ARBA00023328"/>
    </source>
</evidence>
<evidence type="ECO:0000256" key="1">
    <source>
        <dbReference type="ARBA" id="ARBA00004584"/>
    </source>
</evidence>
<dbReference type="PANTHER" id="PTHR14281">
    <property type="entry name" value="KINETOCHORE PROTEIN SPC25-RELATED"/>
    <property type="match status" value="1"/>
</dbReference>
<accession>A0A6P7LH12</accession>
<keyword evidence="9 12" id="KW-0137">Centromere</keyword>
<evidence type="ECO:0000313" key="17">
    <source>
        <dbReference type="RefSeq" id="XP_028992945.1"/>
    </source>
</evidence>
<keyword evidence="12" id="KW-0539">Nucleus</keyword>
<dbReference type="Gene3D" id="3.30.457.50">
    <property type="entry name" value="Chromosome segregation protein Spc25"/>
    <property type="match status" value="1"/>
</dbReference>
<keyword evidence="4 12" id="KW-0158">Chromosome</keyword>
<keyword evidence="6 12" id="KW-0498">Mitosis</keyword>
<dbReference type="GeneTree" id="ENSGT00390000002220"/>
<comment type="similarity">
    <text evidence="2 12">Belongs to the SPC25 family.</text>
</comment>
<dbReference type="AlphaFoldDB" id="A0A6P7LH12"/>
<dbReference type="GO" id="GO:0031262">
    <property type="term" value="C:Ndc80 complex"/>
    <property type="evidence" value="ECO:0007669"/>
    <property type="project" value="InterPro"/>
</dbReference>
<dbReference type="GO" id="GO:0005634">
    <property type="term" value="C:nucleus"/>
    <property type="evidence" value="ECO:0007669"/>
    <property type="project" value="UniProtKB-SubCell"/>
</dbReference>
<evidence type="ECO:0000256" key="11">
    <source>
        <dbReference type="ARBA" id="ARBA00065771"/>
    </source>
</evidence>
<keyword evidence="5 12" id="KW-0132">Cell division</keyword>
<feature type="coiled-coil region" evidence="13">
    <location>
        <begin position="81"/>
        <end position="140"/>
    </location>
</feature>
<evidence type="ECO:0000256" key="13">
    <source>
        <dbReference type="SAM" id="Coils"/>
    </source>
</evidence>
<keyword evidence="12" id="KW-0995">Kinetochore</keyword>
<dbReference type="CTD" id="57405"/>
<evidence type="ECO:0000259" key="14">
    <source>
        <dbReference type="Pfam" id="PF08234"/>
    </source>
</evidence>
<dbReference type="RefSeq" id="XP_028992945.1">
    <property type="nucleotide sequence ID" value="XM_029137112.3"/>
</dbReference>
<dbReference type="Proteomes" id="UP000515150">
    <property type="component" value="Chromosome 21"/>
</dbReference>
<keyword evidence="15" id="KW-1185">Reference proteome</keyword>
<comment type="function">
    <text evidence="10">Acts as a component of the essential kinetochore-associated NDC80 complex, which is required for chromosome segregation and spindle checkpoint activity. Required for kinetochore integrity and the organization of stable microtubule binding sites in the outer plate of the kinetochore. The NDC80 complex synergistically enhances the affinity of the SKA1 complex for microtubules and may allow the NDC80 complex to track depolymerizing microtubules.</text>
</comment>
<evidence type="ECO:0000313" key="15">
    <source>
        <dbReference type="Proteomes" id="UP000515150"/>
    </source>
</evidence>
<dbReference type="FunFam" id="3.30.457.50:FF:000001">
    <property type="entry name" value="Probable kinetochore protein spc25"/>
    <property type="match status" value="1"/>
</dbReference>
<dbReference type="OrthoDB" id="6353017at2759"/>
<evidence type="ECO:0000313" key="16">
    <source>
        <dbReference type="RefSeq" id="XP_028992944.1"/>
    </source>
</evidence>
<evidence type="ECO:0000256" key="4">
    <source>
        <dbReference type="ARBA" id="ARBA00022454"/>
    </source>
</evidence>
<gene>
    <name evidence="16 17" type="primary">spc25</name>
</gene>
<keyword evidence="8 12" id="KW-0131">Cell cycle</keyword>
<dbReference type="GO" id="GO:0051301">
    <property type="term" value="P:cell division"/>
    <property type="evidence" value="ECO:0007669"/>
    <property type="project" value="UniProtKB-UniRule"/>
</dbReference>